<keyword evidence="2" id="KW-1185">Reference proteome</keyword>
<name>A0ABX7FID4_BRECH</name>
<proteinExistence type="predicted"/>
<protein>
    <submittedName>
        <fullName evidence="1">Uncharacterized protein</fullName>
    </submittedName>
</protein>
<gene>
    <name evidence="1" type="ORF">JNE38_20740</name>
</gene>
<sequence>MSNVIAMNNWIKNTEEEIRILHREEDDPEMVPVKYMYGDNEEGLCGTHSIIDHRDFASIVAVREDIQKQREALETGFDKFGEEIDFYEIVPWDEDDLLVCQEGVFVWDWNTEDYELIGKVRRTERRKIVTFKDNFAVKMGQSNILLNPGIFYHIDGEYIAYTEDRNPVVMLVINANDSIPLAVPYDPSVLWIYPHDYALIVGIHE</sequence>
<organism evidence="1 2">
    <name type="scientific">Brevibacillus choshinensis</name>
    <dbReference type="NCBI Taxonomy" id="54911"/>
    <lineage>
        <taxon>Bacteria</taxon>
        <taxon>Bacillati</taxon>
        <taxon>Bacillota</taxon>
        <taxon>Bacilli</taxon>
        <taxon>Bacillales</taxon>
        <taxon>Paenibacillaceae</taxon>
        <taxon>Brevibacillus</taxon>
    </lineage>
</organism>
<reference evidence="1 2" key="1">
    <citation type="submission" date="2021-01" db="EMBL/GenBank/DDBJ databases">
        <title>Identification of strong promoters based on the transcriptome of Brevibacillus choshinensis.</title>
        <authorList>
            <person name="Yao D."/>
            <person name="Zhang K."/>
            <person name="Wu J."/>
        </authorList>
    </citation>
    <scope>NUCLEOTIDE SEQUENCE [LARGE SCALE GENOMIC DNA]</scope>
    <source>
        <strain evidence="1 2">HPD31-SP3</strain>
    </source>
</reference>
<evidence type="ECO:0000313" key="1">
    <source>
        <dbReference type="EMBL" id="QRG65988.1"/>
    </source>
</evidence>
<dbReference type="RefSeq" id="WP_203353057.1">
    <property type="nucleotide sequence ID" value="NZ_CP069127.1"/>
</dbReference>
<evidence type="ECO:0000313" key="2">
    <source>
        <dbReference type="Proteomes" id="UP000596248"/>
    </source>
</evidence>
<dbReference type="Proteomes" id="UP000596248">
    <property type="component" value="Chromosome"/>
</dbReference>
<dbReference type="EMBL" id="CP069127">
    <property type="protein sequence ID" value="QRG65988.1"/>
    <property type="molecule type" value="Genomic_DNA"/>
</dbReference>
<accession>A0ABX7FID4</accession>